<reference evidence="1" key="1">
    <citation type="submission" date="2021-02" db="EMBL/GenBank/DDBJ databases">
        <authorList>
            <person name="Dougan E. K."/>
            <person name="Rhodes N."/>
            <person name="Thang M."/>
            <person name="Chan C."/>
        </authorList>
    </citation>
    <scope>NUCLEOTIDE SEQUENCE</scope>
</reference>
<comment type="caution">
    <text evidence="1">The sequence shown here is derived from an EMBL/GenBank/DDBJ whole genome shotgun (WGS) entry which is preliminary data.</text>
</comment>
<accession>A0A812MKG9</accession>
<feature type="non-terminal residue" evidence="1">
    <location>
        <position position="206"/>
    </location>
</feature>
<proteinExistence type="predicted"/>
<evidence type="ECO:0000313" key="2">
    <source>
        <dbReference type="Proteomes" id="UP000604046"/>
    </source>
</evidence>
<dbReference type="AlphaFoldDB" id="A0A812MKG9"/>
<dbReference type="Proteomes" id="UP000604046">
    <property type="component" value="Unassembled WGS sequence"/>
</dbReference>
<evidence type="ECO:0000313" key="1">
    <source>
        <dbReference type="EMBL" id="CAE7265311.1"/>
    </source>
</evidence>
<protein>
    <submittedName>
        <fullName evidence="1">Uncharacterized protein</fullName>
    </submittedName>
</protein>
<name>A0A812MKG9_9DINO</name>
<feature type="non-terminal residue" evidence="1">
    <location>
        <position position="1"/>
    </location>
</feature>
<keyword evidence="2" id="KW-1185">Reference proteome</keyword>
<sequence>VYAVMGGVEQEAIDAGRVLIKDNQSSQAADTIYVQDLALEDTTPLEQKNLSLSGHLSWSTSGPTMPAVGEDWAIVDTFDIYLAQGTQLSASERYIASVPITEAAFTFSAQLLSEGDDTILVYASNSVGKAPFGSVVQFGDHGGLQTTSTGSSTTTLTGISSLTTTSESSTTSMTLSTSSTTSISTTSLSLTSSATKTATFRTSTTS</sequence>
<organism evidence="1 2">
    <name type="scientific">Symbiodinium natans</name>
    <dbReference type="NCBI Taxonomy" id="878477"/>
    <lineage>
        <taxon>Eukaryota</taxon>
        <taxon>Sar</taxon>
        <taxon>Alveolata</taxon>
        <taxon>Dinophyceae</taxon>
        <taxon>Suessiales</taxon>
        <taxon>Symbiodiniaceae</taxon>
        <taxon>Symbiodinium</taxon>
    </lineage>
</organism>
<gene>
    <name evidence="1" type="ORF">SNAT2548_LOCUS14010</name>
</gene>
<dbReference type="EMBL" id="CAJNDS010001557">
    <property type="protein sequence ID" value="CAE7265311.1"/>
    <property type="molecule type" value="Genomic_DNA"/>
</dbReference>